<feature type="chain" id="PRO_5044298767" evidence="2">
    <location>
        <begin position="17"/>
        <end position="461"/>
    </location>
</feature>
<evidence type="ECO:0000256" key="2">
    <source>
        <dbReference type="SAM" id="SignalP"/>
    </source>
</evidence>
<feature type="signal peptide" evidence="2">
    <location>
        <begin position="1"/>
        <end position="16"/>
    </location>
</feature>
<dbReference type="EMBL" id="JBGBPQ010000008">
    <property type="protein sequence ID" value="KAL1520879.1"/>
    <property type="molecule type" value="Genomic_DNA"/>
</dbReference>
<reference evidence="3 4" key="1">
    <citation type="journal article" date="2024" name="Science">
        <title>Giant polyketide synthase enzymes in the biosynthesis of giant marine polyether toxins.</title>
        <authorList>
            <person name="Fallon T.R."/>
            <person name="Shende V.V."/>
            <person name="Wierzbicki I.H."/>
            <person name="Pendleton A.L."/>
            <person name="Watervoot N.F."/>
            <person name="Auber R.P."/>
            <person name="Gonzalez D.J."/>
            <person name="Wisecaver J.H."/>
            <person name="Moore B.S."/>
        </authorList>
    </citation>
    <scope>NUCLEOTIDE SEQUENCE [LARGE SCALE GENOMIC DNA]</scope>
    <source>
        <strain evidence="3 4">12B1</strain>
    </source>
</reference>
<comment type="caution">
    <text evidence="3">The sequence shown here is derived from an EMBL/GenBank/DDBJ whole genome shotgun (WGS) entry which is preliminary data.</text>
</comment>
<keyword evidence="2" id="KW-0732">Signal</keyword>
<organism evidence="3 4">
    <name type="scientific">Prymnesium parvum</name>
    <name type="common">Toxic golden alga</name>
    <dbReference type="NCBI Taxonomy" id="97485"/>
    <lineage>
        <taxon>Eukaryota</taxon>
        <taxon>Haptista</taxon>
        <taxon>Haptophyta</taxon>
        <taxon>Prymnesiophyceae</taxon>
        <taxon>Prymnesiales</taxon>
        <taxon>Prymnesiaceae</taxon>
        <taxon>Prymnesium</taxon>
    </lineage>
</organism>
<name>A0AB34JH38_PRYPA</name>
<proteinExistence type="predicted"/>
<sequence>MMARGLALSLLVLSYSFNVTIRRNRLVCGGRSGRFLERQRACVLAVVAIGSKDAHLMHSFRPTAYALLEVHQFVHLALNFFDLPAGARLLHAFRHPRIMTYNVPGLKILFWKREITAQLTSRFSHVWFFDSDMDVHPERFDLITFLRLLEATNVTIMQPAISGEGAGFHNLERRSAKGLARKCGLTTADRCAVCRVSLVEVKTPIFTSAAWQVVQSAFLERVPDKEFSWGLAEGGQHSRANGLNTSSDALALTSHCPIRAPFAFRRWAPYPTHCCPSEVTKSGHPSPSVWPTPWSIDGCGASANDILECGVYPCENHPAAHAPRPPEARANGSLEARSRQQSEFPDASADCEMVPNAFENCSASVNGSWKLRDDQATDTASAARACRCLCASCERCRYFSVSICHKDCSWSWDYPLAIQLQRDMLGFHTFELARSSFLKLLAGTKRGTNGSLKHLPLMRVA</sequence>
<dbReference type="AlphaFoldDB" id="A0AB34JH38"/>
<evidence type="ECO:0000256" key="1">
    <source>
        <dbReference type="SAM" id="MobiDB-lite"/>
    </source>
</evidence>
<gene>
    <name evidence="3" type="ORF">AB1Y20_022440</name>
</gene>
<evidence type="ECO:0000313" key="3">
    <source>
        <dbReference type="EMBL" id="KAL1520879.1"/>
    </source>
</evidence>
<keyword evidence="4" id="KW-1185">Reference proteome</keyword>
<feature type="region of interest" description="Disordered" evidence="1">
    <location>
        <begin position="320"/>
        <end position="339"/>
    </location>
</feature>
<dbReference type="InterPro" id="IPR007877">
    <property type="entry name" value="DUF707"/>
</dbReference>
<protein>
    <submittedName>
        <fullName evidence="3">Uncharacterized protein</fullName>
    </submittedName>
</protein>
<accession>A0AB34JH38</accession>
<dbReference type="Proteomes" id="UP001515480">
    <property type="component" value="Unassembled WGS sequence"/>
</dbReference>
<evidence type="ECO:0000313" key="4">
    <source>
        <dbReference type="Proteomes" id="UP001515480"/>
    </source>
</evidence>
<dbReference type="Pfam" id="PF05212">
    <property type="entry name" value="DUF707"/>
    <property type="match status" value="1"/>
</dbReference>